<dbReference type="AlphaFoldDB" id="A0A1G2K868"/>
<protein>
    <submittedName>
        <fullName evidence="2">Uncharacterized protein</fullName>
    </submittedName>
</protein>
<feature type="compositionally biased region" description="Basic residues" evidence="1">
    <location>
        <begin position="1"/>
        <end position="11"/>
    </location>
</feature>
<dbReference type="EMBL" id="MHQC01000032">
    <property type="protein sequence ID" value="OGZ94618.1"/>
    <property type="molecule type" value="Genomic_DNA"/>
</dbReference>
<organism evidence="2 3">
    <name type="scientific">Candidatus Sungbacteria bacterium RIFCSPHIGHO2_01_FULL_47_32</name>
    <dbReference type="NCBI Taxonomy" id="1802264"/>
    <lineage>
        <taxon>Bacteria</taxon>
        <taxon>Candidatus Sungiibacteriota</taxon>
    </lineage>
</organism>
<evidence type="ECO:0000256" key="1">
    <source>
        <dbReference type="SAM" id="MobiDB-lite"/>
    </source>
</evidence>
<proteinExistence type="predicted"/>
<dbReference type="Proteomes" id="UP000177152">
    <property type="component" value="Unassembled WGS sequence"/>
</dbReference>
<sequence length="78" mass="9155">MKKLSFIHNSRPKPEKRQRENRPNGRRSDSYFARKLELCANTFRSQIAGVSFSATRFAFCDTYTTKTNEQFFLTLVIT</sequence>
<evidence type="ECO:0000313" key="2">
    <source>
        <dbReference type="EMBL" id="OGZ94618.1"/>
    </source>
</evidence>
<evidence type="ECO:0000313" key="3">
    <source>
        <dbReference type="Proteomes" id="UP000177152"/>
    </source>
</evidence>
<feature type="compositionally biased region" description="Basic and acidic residues" evidence="1">
    <location>
        <begin position="12"/>
        <end position="29"/>
    </location>
</feature>
<feature type="region of interest" description="Disordered" evidence="1">
    <location>
        <begin position="1"/>
        <end position="29"/>
    </location>
</feature>
<gene>
    <name evidence="2" type="ORF">A2633_01210</name>
</gene>
<name>A0A1G2K868_9BACT</name>
<accession>A0A1G2K868</accession>
<reference evidence="2 3" key="1">
    <citation type="journal article" date="2016" name="Nat. Commun.">
        <title>Thousands of microbial genomes shed light on interconnected biogeochemical processes in an aquifer system.</title>
        <authorList>
            <person name="Anantharaman K."/>
            <person name="Brown C.T."/>
            <person name="Hug L.A."/>
            <person name="Sharon I."/>
            <person name="Castelle C.J."/>
            <person name="Probst A.J."/>
            <person name="Thomas B.C."/>
            <person name="Singh A."/>
            <person name="Wilkins M.J."/>
            <person name="Karaoz U."/>
            <person name="Brodie E.L."/>
            <person name="Williams K.H."/>
            <person name="Hubbard S.S."/>
            <person name="Banfield J.F."/>
        </authorList>
    </citation>
    <scope>NUCLEOTIDE SEQUENCE [LARGE SCALE GENOMIC DNA]</scope>
</reference>
<comment type="caution">
    <text evidence="2">The sequence shown here is derived from an EMBL/GenBank/DDBJ whole genome shotgun (WGS) entry which is preliminary data.</text>
</comment>